<sequence>MIFFILIAYLLGSIPTGLWIGQRFYHINLREYGSGNTGTTNTFRILGIKAGLTTLAIDILKGTVATILPVLFGLTTVSPIVIGFFCSFRAYFSYFCQIQRREGCRDKCWCTARFCTFVSGLFSFCFLTSALFI</sequence>
<dbReference type="EC" id="2.3.1.15" evidence="11"/>
<keyword evidence="5 10" id="KW-1133">Transmembrane helix</keyword>
<gene>
    <name evidence="11" type="primary">plsY</name>
    <name evidence="11" type="ORF">NCTC7982_01759</name>
</gene>
<keyword evidence="9" id="KW-1208">Phospholipid metabolism</keyword>
<dbReference type="GO" id="GO:0004366">
    <property type="term" value="F:glycerol-3-phosphate O-acyltransferase activity"/>
    <property type="evidence" value="ECO:0007669"/>
    <property type="project" value="UniProtKB-EC"/>
</dbReference>
<evidence type="ECO:0000256" key="7">
    <source>
        <dbReference type="ARBA" id="ARBA00023136"/>
    </source>
</evidence>
<dbReference type="PANTHER" id="PTHR30309:SF0">
    <property type="entry name" value="GLYCEROL-3-PHOSPHATE ACYLTRANSFERASE-RELATED"/>
    <property type="match status" value="1"/>
</dbReference>
<keyword evidence="6" id="KW-0443">Lipid metabolism</keyword>
<evidence type="ECO:0000256" key="2">
    <source>
        <dbReference type="ARBA" id="ARBA00022516"/>
    </source>
</evidence>
<dbReference type="PANTHER" id="PTHR30309">
    <property type="entry name" value="INNER MEMBRANE PROTEIN YGIH"/>
    <property type="match status" value="1"/>
</dbReference>
<keyword evidence="1" id="KW-1003">Cell membrane</keyword>
<dbReference type="EMBL" id="CABEIM010000003">
    <property type="protein sequence ID" value="VTS84263.1"/>
    <property type="molecule type" value="Genomic_DNA"/>
</dbReference>
<dbReference type="EC" id="2.3.1.-" evidence="11"/>
<evidence type="ECO:0000313" key="12">
    <source>
        <dbReference type="Proteomes" id="UP000373301"/>
    </source>
</evidence>
<evidence type="ECO:0000256" key="1">
    <source>
        <dbReference type="ARBA" id="ARBA00022475"/>
    </source>
</evidence>
<dbReference type="Proteomes" id="UP000373301">
    <property type="component" value="Unassembled WGS sequence"/>
</dbReference>
<dbReference type="GO" id="GO:0043772">
    <property type="term" value="F:acyl-phosphate glycerol-3-phosphate acyltransferase activity"/>
    <property type="evidence" value="ECO:0007669"/>
    <property type="project" value="InterPro"/>
</dbReference>
<organism evidence="11 12">
    <name type="scientific">Streptococcus dysgalactiae</name>
    <dbReference type="NCBI Taxonomy" id="1334"/>
    <lineage>
        <taxon>Bacteria</taxon>
        <taxon>Bacillati</taxon>
        <taxon>Bacillota</taxon>
        <taxon>Bacilli</taxon>
        <taxon>Lactobacillales</taxon>
        <taxon>Streptococcaceae</taxon>
        <taxon>Streptococcus</taxon>
    </lineage>
</organism>
<dbReference type="GO" id="GO:0008654">
    <property type="term" value="P:phospholipid biosynthetic process"/>
    <property type="evidence" value="ECO:0007669"/>
    <property type="project" value="UniProtKB-KW"/>
</dbReference>
<evidence type="ECO:0000256" key="8">
    <source>
        <dbReference type="ARBA" id="ARBA00023209"/>
    </source>
</evidence>
<dbReference type="SMART" id="SM01207">
    <property type="entry name" value="G3P_acyltransf"/>
    <property type="match status" value="1"/>
</dbReference>
<keyword evidence="8" id="KW-0594">Phospholipid biosynthesis</keyword>
<keyword evidence="2" id="KW-0444">Lipid biosynthesis</keyword>
<reference evidence="11 12" key="1">
    <citation type="submission" date="2019-05" db="EMBL/GenBank/DDBJ databases">
        <authorList>
            <consortium name="Pathogen Informatics"/>
        </authorList>
    </citation>
    <scope>NUCLEOTIDE SEQUENCE [LARGE SCALE GENOMIC DNA]</scope>
    <source>
        <strain evidence="11 12">NCTC7982</strain>
    </source>
</reference>
<evidence type="ECO:0000313" key="11">
    <source>
        <dbReference type="EMBL" id="VTS84263.1"/>
    </source>
</evidence>
<evidence type="ECO:0000256" key="9">
    <source>
        <dbReference type="ARBA" id="ARBA00023264"/>
    </source>
</evidence>
<accession>A0A9X9QR53</accession>
<keyword evidence="3 11" id="KW-0808">Transferase</keyword>
<feature type="transmembrane region" description="Helical" evidence="10">
    <location>
        <begin position="6"/>
        <end position="25"/>
    </location>
</feature>
<keyword evidence="4 10" id="KW-0812">Transmembrane</keyword>
<evidence type="ECO:0000256" key="3">
    <source>
        <dbReference type="ARBA" id="ARBA00022679"/>
    </source>
</evidence>
<feature type="transmembrane region" description="Helical" evidence="10">
    <location>
        <begin position="70"/>
        <end position="92"/>
    </location>
</feature>
<dbReference type="InterPro" id="IPR003811">
    <property type="entry name" value="G3P_acylTferase_PlsY"/>
</dbReference>
<evidence type="ECO:0000256" key="10">
    <source>
        <dbReference type="SAM" id="Phobius"/>
    </source>
</evidence>
<proteinExistence type="predicted"/>
<keyword evidence="11" id="KW-0012">Acyltransferase</keyword>
<evidence type="ECO:0000256" key="5">
    <source>
        <dbReference type="ARBA" id="ARBA00022989"/>
    </source>
</evidence>
<comment type="caution">
    <text evidence="11">The sequence shown here is derived from an EMBL/GenBank/DDBJ whole genome shotgun (WGS) entry which is preliminary data.</text>
</comment>
<evidence type="ECO:0000256" key="4">
    <source>
        <dbReference type="ARBA" id="ARBA00022692"/>
    </source>
</evidence>
<keyword evidence="7 10" id="KW-0472">Membrane</keyword>
<dbReference type="Pfam" id="PF02660">
    <property type="entry name" value="G3P_acyltransf"/>
    <property type="match status" value="1"/>
</dbReference>
<protein>
    <submittedName>
        <fullName evidence="11">Glycerol-3-phosphate acyltransferase PlsY</fullName>
        <ecNumber evidence="11">2.3.1.-</ecNumber>
        <ecNumber evidence="11">2.3.1.15</ecNumber>
    </submittedName>
</protein>
<dbReference type="AlphaFoldDB" id="A0A9X9QR53"/>
<feature type="transmembrane region" description="Helical" evidence="10">
    <location>
        <begin position="112"/>
        <end position="132"/>
    </location>
</feature>
<dbReference type="GO" id="GO:0005886">
    <property type="term" value="C:plasma membrane"/>
    <property type="evidence" value="ECO:0007669"/>
    <property type="project" value="InterPro"/>
</dbReference>
<evidence type="ECO:0000256" key="6">
    <source>
        <dbReference type="ARBA" id="ARBA00023098"/>
    </source>
</evidence>
<name>A0A9X9QR53_STRDY</name>